<evidence type="ECO:0000256" key="3">
    <source>
        <dbReference type="ARBA" id="ARBA00022676"/>
    </source>
</evidence>
<evidence type="ECO:0000256" key="4">
    <source>
        <dbReference type="ARBA" id="ARBA00022679"/>
    </source>
</evidence>
<keyword evidence="5" id="KW-0472">Membrane</keyword>
<comment type="caution">
    <text evidence="6">The sequence shown here is derived from an EMBL/GenBank/DDBJ whole genome shotgun (WGS) entry which is preliminary data.</text>
</comment>
<dbReference type="GO" id="GO:0102031">
    <property type="term" value="F:4-acetamido-4,6-dideoxy-D-galactose transferase activity"/>
    <property type="evidence" value="ECO:0007669"/>
    <property type="project" value="UniProtKB-EC"/>
</dbReference>
<keyword evidence="1" id="KW-1003">Cell membrane</keyword>
<protein>
    <submittedName>
        <fullName evidence="6">TDP-N-acetylfucosamine:lipid II N-acetylfucosaminyltransferase</fullName>
        <ecNumber evidence="6">2.4.1.325</ecNumber>
    </submittedName>
</protein>
<evidence type="ECO:0000313" key="7">
    <source>
        <dbReference type="Proteomes" id="UP000281028"/>
    </source>
</evidence>
<evidence type="ECO:0000256" key="1">
    <source>
        <dbReference type="ARBA" id="ARBA00022475"/>
    </source>
</evidence>
<dbReference type="InterPro" id="IPR009993">
    <property type="entry name" value="WecF"/>
</dbReference>
<dbReference type="OrthoDB" id="1083028at2"/>
<keyword evidence="2" id="KW-0997">Cell inner membrane</keyword>
<organism evidence="6 7">
    <name type="scientific">Chitinophaga solisilvae</name>
    <dbReference type="NCBI Taxonomy" id="1233460"/>
    <lineage>
        <taxon>Bacteria</taxon>
        <taxon>Pseudomonadati</taxon>
        <taxon>Bacteroidota</taxon>
        <taxon>Chitinophagia</taxon>
        <taxon>Chitinophagales</taxon>
        <taxon>Chitinophagaceae</taxon>
        <taxon>Chitinophaga</taxon>
    </lineage>
</organism>
<dbReference type="GO" id="GO:0008417">
    <property type="term" value="F:fucosyltransferase activity"/>
    <property type="evidence" value="ECO:0007669"/>
    <property type="project" value="InterPro"/>
</dbReference>
<evidence type="ECO:0000256" key="5">
    <source>
        <dbReference type="ARBA" id="ARBA00023136"/>
    </source>
</evidence>
<sequence length="392" mass="45901">MNYHLMVDDKFINDFISDAEKAAPGNNIYIIDGLQENARHVKNPLAVFAPYHTSAFRELTKNMTGSDKVFIHWTSESAISFVLSLPAEIIVSMFFWGGDIVEIPFTRFKQVVYGPKSLQYFEKYEERAMVEWNLLKPVRTYKTFRNRYIRYPKEQRKIAKRRERFFKRLNYFFNWSEIDFEWIRKHFQTDAAFGFFFYNFNPKPEPDTFRSGGAQGSTGITTILLGNSDTASNNHQEALEVLAKFRHEPIKLIIPLNYGDRRYGDMIEQQAISIFGKDKVQAIRGFMNREDYYRQLDEVDIAFMFHYRTQAAGNTLALLYRGKKVFLHHNSTVYQFLKEKQIHVWDAATAADMSFEEFSRPIQSAAAAENVSRTDAIFDISRKMQVLQEILS</sequence>
<keyword evidence="7" id="KW-1185">Reference proteome</keyword>
<name>A0A3S1CZZ6_9BACT</name>
<keyword evidence="3 6" id="KW-0328">Glycosyltransferase</keyword>
<dbReference type="EC" id="2.4.1.325" evidence="6"/>
<dbReference type="Proteomes" id="UP000281028">
    <property type="component" value="Unassembled WGS sequence"/>
</dbReference>
<evidence type="ECO:0000256" key="2">
    <source>
        <dbReference type="ARBA" id="ARBA00022519"/>
    </source>
</evidence>
<evidence type="ECO:0000313" key="6">
    <source>
        <dbReference type="EMBL" id="NSL88694.1"/>
    </source>
</evidence>
<keyword evidence="4 6" id="KW-0808">Transferase</keyword>
<dbReference type="AlphaFoldDB" id="A0A3S1CZZ6"/>
<dbReference type="GO" id="GO:0009246">
    <property type="term" value="P:enterobacterial common antigen biosynthetic process"/>
    <property type="evidence" value="ECO:0007669"/>
    <property type="project" value="InterPro"/>
</dbReference>
<reference evidence="6" key="1">
    <citation type="submission" date="2020-05" db="EMBL/GenBank/DDBJ databases">
        <title>Chitinophaga laudate sp. nov., isolated from a tropical peat swamp.</title>
        <authorList>
            <person name="Goh C.B.S."/>
            <person name="Lee M.S."/>
            <person name="Parimannan S."/>
            <person name="Pasbakhsh P."/>
            <person name="Yule C.M."/>
            <person name="Rajandas H."/>
            <person name="Loke S."/>
            <person name="Croft L."/>
            <person name="Tan J.B.L."/>
        </authorList>
    </citation>
    <scope>NUCLEOTIDE SEQUENCE</scope>
    <source>
        <strain evidence="6">Mgbs1</strain>
    </source>
</reference>
<accession>A0A3S1CZZ6</accession>
<gene>
    <name evidence="6" type="ORF">ECE50_017770</name>
</gene>
<proteinExistence type="predicted"/>
<dbReference type="EMBL" id="RIAR02000001">
    <property type="protein sequence ID" value="NSL88694.1"/>
    <property type="molecule type" value="Genomic_DNA"/>
</dbReference>
<dbReference type="Pfam" id="PF07429">
    <property type="entry name" value="Glyco_transf_56"/>
    <property type="match status" value="1"/>
</dbReference>